<dbReference type="InterPro" id="IPR051084">
    <property type="entry name" value="H+-coupled_symporters"/>
</dbReference>
<dbReference type="SUPFAM" id="SSF103473">
    <property type="entry name" value="MFS general substrate transporter"/>
    <property type="match status" value="1"/>
</dbReference>
<comment type="similarity">
    <text evidence="2">Belongs to the major facilitator superfamily. Metabolite:H+ Symporter (MHS) family (TC 2.A.1.6) family.</text>
</comment>
<feature type="transmembrane region" description="Helical" evidence="9">
    <location>
        <begin position="83"/>
        <end position="102"/>
    </location>
</feature>
<accession>A0AAE3VQN1</accession>
<dbReference type="AlphaFoldDB" id="A0AAE3VQN1"/>
<feature type="transmembrane region" description="Helical" evidence="9">
    <location>
        <begin position="281"/>
        <end position="301"/>
    </location>
</feature>
<comment type="caution">
    <text evidence="11">The sequence shown here is derived from an EMBL/GenBank/DDBJ whole genome shotgun (WGS) entry which is preliminary data.</text>
</comment>
<dbReference type="PANTHER" id="PTHR43528">
    <property type="entry name" value="ALPHA-KETOGLUTARATE PERMEASE"/>
    <property type="match status" value="1"/>
</dbReference>
<feature type="transmembrane region" description="Helical" evidence="9">
    <location>
        <begin position="248"/>
        <end position="269"/>
    </location>
</feature>
<dbReference type="GO" id="GO:0015293">
    <property type="term" value="F:symporter activity"/>
    <property type="evidence" value="ECO:0007669"/>
    <property type="project" value="UniProtKB-KW"/>
</dbReference>
<evidence type="ECO:0000256" key="9">
    <source>
        <dbReference type="SAM" id="Phobius"/>
    </source>
</evidence>
<dbReference type="InterPro" id="IPR020846">
    <property type="entry name" value="MFS_dom"/>
</dbReference>
<dbReference type="InterPro" id="IPR005829">
    <property type="entry name" value="Sugar_transporter_CS"/>
</dbReference>
<dbReference type="InterPro" id="IPR036259">
    <property type="entry name" value="MFS_trans_sf"/>
</dbReference>
<sequence>MSSSLFAHWSRKTVAGAIGNTLEWYDYAIYGYFATIIAKQFFPSGDPTAALIATFGVFAAGFLMRPFGGLVIGHIADKLGRKLALTLSVAMMAIPTTLIAFLPTYEQIGLAAPLLLTFLRLVQGLSVGGEYTGSVTYLVENGPQDRRGLSGSFGLVGANAGILLGSAAGAIVTAVVPDTDVGSWGWRVPFLFGLVLGVAGIYFRSHLEEAEVEWSDPHEGAELDEKGEPEFPIVDAVRHHWRSMLHVVGVNVLNGVGFYIAFVYLTTFIVDFDDVKEGTALDINTIVIAFLIVLVPFFGALSDRFGRKPVMLAGAAGMILFSYPLFVLLASKSFGLILLGQLGFAVLMGCFTGPLPTTMTEQFPRHVRVTAYSVAFNIPLALFGGTAPMVVTYLISLSGTHMAPAFYAMAAAVIAFATLLTMRESKDRPLPR</sequence>
<dbReference type="EMBL" id="JAUSUL010000003">
    <property type="protein sequence ID" value="MDQ0316549.1"/>
    <property type="molecule type" value="Genomic_DNA"/>
</dbReference>
<evidence type="ECO:0000256" key="4">
    <source>
        <dbReference type="ARBA" id="ARBA00022475"/>
    </source>
</evidence>
<evidence type="ECO:0000259" key="10">
    <source>
        <dbReference type="PROSITE" id="PS50850"/>
    </source>
</evidence>
<feature type="transmembrane region" description="Helical" evidence="9">
    <location>
        <begin position="108"/>
        <end position="128"/>
    </location>
</feature>
<dbReference type="PROSITE" id="PS50850">
    <property type="entry name" value="MFS"/>
    <property type="match status" value="1"/>
</dbReference>
<feature type="transmembrane region" description="Helical" evidence="9">
    <location>
        <begin position="184"/>
        <end position="203"/>
    </location>
</feature>
<evidence type="ECO:0000313" key="12">
    <source>
        <dbReference type="Proteomes" id="UP001229244"/>
    </source>
</evidence>
<keyword evidence="6" id="KW-0769">Symport</keyword>
<keyword evidence="3" id="KW-0813">Transport</keyword>
<comment type="subcellular location">
    <subcellularLocation>
        <location evidence="1">Cell membrane</location>
        <topology evidence="1">Multi-pass membrane protein</topology>
    </subcellularLocation>
</comment>
<dbReference type="PANTHER" id="PTHR43528:SF1">
    <property type="entry name" value="ALPHA-KETOGLUTARATE PERMEASE"/>
    <property type="match status" value="1"/>
</dbReference>
<feature type="transmembrane region" description="Helical" evidence="9">
    <location>
        <begin position="310"/>
        <end position="330"/>
    </location>
</feature>
<feature type="transmembrane region" description="Helical" evidence="9">
    <location>
        <begin position="369"/>
        <end position="395"/>
    </location>
</feature>
<name>A0AAE3VQN1_9HYPH</name>
<organism evidence="11 12">
    <name type="scientific">Amorphus orientalis</name>
    <dbReference type="NCBI Taxonomy" id="649198"/>
    <lineage>
        <taxon>Bacteria</taxon>
        <taxon>Pseudomonadati</taxon>
        <taxon>Pseudomonadota</taxon>
        <taxon>Alphaproteobacteria</taxon>
        <taxon>Hyphomicrobiales</taxon>
        <taxon>Amorphaceae</taxon>
        <taxon>Amorphus</taxon>
    </lineage>
</organism>
<evidence type="ECO:0000256" key="2">
    <source>
        <dbReference type="ARBA" id="ARBA00008240"/>
    </source>
</evidence>
<dbReference type="Pfam" id="PF07690">
    <property type="entry name" value="MFS_1"/>
    <property type="match status" value="1"/>
</dbReference>
<evidence type="ECO:0000256" key="6">
    <source>
        <dbReference type="ARBA" id="ARBA00022847"/>
    </source>
</evidence>
<proteinExistence type="inferred from homology"/>
<reference evidence="11" key="1">
    <citation type="submission" date="2023-07" db="EMBL/GenBank/DDBJ databases">
        <title>Genomic Encyclopedia of Type Strains, Phase IV (KMG-IV): sequencing the most valuable type-strain genomes for metagenomic binning, comparative biology and taxonomic classification.</title>
        <authorList>
            <person name="Goeker M."/>
        </authorList>
    </citation>
    <scope>NUCLEOTIDE SEQUENCE</scope>
    <source>
        <strain evidence="11">DSM 21202</strain>
    </source>
</reference>
<dbReference type="GO" id="GO:0005886">
    <property type="term" value="C:plasma membrane"/>
    <property type="evidence" value="ECO:0007669"/>
    <property type="project" value="UniProtKB-SubCell"/>
</dbReference>
<gene>
    <name evidence="11" type="ORF">J2S73_003025</name>
</gene>
<evidence type="ECO:0000256" key="3">
    <source>
        <dbReference type="ARBA" id="ARBA00022448"/>
    </source>
</evidence>
<keyword evidence="4" id="KW-1003">Cell membrane</keyword>
<feature type="transmembrane region" description="Helical" evidence="9">
    <location>
        <begin position="336"/>
        <end position="357"/>
    </location>
</feature>
<protein>
    <submittedName>
        <fullName evidence="11">MHS family proline/betaine transporter-like MFS transporter</fullName>
    </submittedName>
</protein>
<feature type="transmembrane region" description="Helical" evidence="9">
    <location>
        <begin position="49"/>
        <end position="71"/>
    </location>
</feature>
<evidence type="ECO:0000256" key="8">
    <source>
        <dbReference type="ARBA" id="ARBA00023136"/>
    </source>
</evidence>
<feature type="domain" description="Major facilitator superfamily (MFS) profile" evidence="10">
    <location>
        <begin position="12"/>
        <end position="426"/>
    </location>
</feature>
<dbReference type="Proteomes" id="UP001229244">
    <property type="component" value="Unassembled WGS sequence"/>
</dbReference>
<dbReference type="FunFam" id="1.20.1250.20:FF:000001">
    <property type="entry name" value="Dicarboxylate MFS transporter"/>
    <property type="match status" value="1"/>
</dbReference>
<dbReference type="InterPro" id="IPR011701">
    <property type="entry name" value="MFS"/>
</dbReference>
<keyword evidence="7 9" id="KW-1133">Transmembrane helix</keyword>
<feature type="transmembrane region" description="Helical" evidence="9">
    <location>
        <begin position="149"/>
        <end position="172"/>
    </location>
</feature>
<keyword evidence="5 9" id="KW-0812">Transmembrane</keyword>
<evidence type="ECO:0000313" key="11">
    <source>
        <dbReference type="EMBL" id="MDQ0316549.1"/>
    </source>
</evidence>
<evidence type="ECO:0000256" key="7">
    <source>
        <dbReference type="ARBA" id="ARBA00022989"/>
    </source>
</evidence>
<keyword evidence="8 9" id="KW-0472">Membrane</keyword>
<dbReference type="PROSITE" id="PS00217">
    <property type="entry name" value="SUGAR_TRANSPORT_2"/>
    <property type="match status" value="1"/>
</dbReference>
<dbReference type="Gene3D" id="1.20.1250.20">
    <property type="entry name" value="MFS general substrate transporter like domains"/>
    <property type="match status" value="2"/>
</dbReference>
<dbReference type="RefSeq" id="WP_306886436.1">
    <property type="nucleotide sequence ID" value="NZ_JAUSUL010000003.1"/>
</dbReference>
<feature type="transmembrane region" description="Helical" evidence="9">
    <location>
        <begin position="401"/>
        <end position="422"/>
    </location>
</feature>
<evidence type="ECO:0000256" key="1">
    <source>
        <dbReference type="ARBA" id="ARBA00004651"/>
    </source>
</evidence>
<evidence type="ECO:0000256" key="5">
    <source>
        <dbReference type="ARBA" id="ARBA00022692"/>
    </source>
</evidence>
<keyword evidence="12" id="KW-1185">Reference proteome</keyword>